<dbReference type="SUPFAM" id="SSF55073">
    <property type="entry name" value="Nucleotide cyclase"/>
    <property type="match status" value="1"/>
</dbReference>
<feature type="transmembrane region" description="Helical" evidence="1">
    <location>
        <begin position="181"/>
        <end position="201"/>
    </location>
</feature>
<dbReference type="Proteomes" id="UP000294530">
    <property type="component" value="Unassembled WGS sequence"/>
</dbReference>
<gene>
    <name evidence="3" type="ORF">CCR75_008746</name>
</gene>
<dbReference type="GeneID" id="94352467"/>
<proteinExistence type="predicted"/>
<protein>
    <recommendedName>
        <fullName evidence="2">Guanylate cyclase domain-containing protein</fullName>
    </recommendedName>
</protein>
<feature type="transmembrane region" description="Helical" evidence="1">
    <location>
        <begin position="99"/>
        <end position="128"/>
    </location>
</feature>
<keyword evidence="1" id="KW-0812">Transmembrane</keyword>
<name>A0A976ICJ3_BRELC</name>
<accession>A0A976ICJ3</accession>
<dbReference type="InterPro" id="IPR001054">
    <property type="entry name" value="A/G_cyclase"/>
</dbReference>
<dbReference type="KEGG" id="blac:94352467"/>
<dbReference type="Gene3D" id="3.30.70.1230">
    <property type="entry name" value="Nucleotide cyclase"/>
    <property type="match status" value="1"/>
</dbReference>
<feature type="transmembrane region" description="Helical" evidence="1">
    <location>
        <begin position="52"/>
        <end position="78"/>
    </location>
</feature>
<dbReference type="RefSeq" id="XP_067816173.1">
    <property type="nucleotide sequence ID" value="XM_067966796.1"/>
</dbReference>
<evidence type="ECO:0000256" key="1">
    <source>
        <dbReference type="SAM" id="Phobius"/>
    </source>
</evidence>
<dbReference type="OrthoDB" id="2021138at2759"/>
<dbReference type="InterPro" id="IPR050697">
    <property type="entry name" value="Adenylyl/Guanylyl_Cyclase_3/4"/>
</dbReference>
<dbReference type="GO" id="GO:0009190">
    <property type="term" value="P:cyclic nucleotide biosynthetic process"/>
    <property type="evidence" value="ECO:0007669"/>
    <property type="project" value="InterPro"/>
</dbReference>
<dbReference type="AlphaFoldDB" id="A0A976ICJ3"/>
<organism evidence="3 4">
    <name type="scientific">Bremia lactucae</name>
    <name type="common">Lettuce downy mildew</name>
    <dbReference type="NCBI Taxonomy" id="4779"/>
    <lineage>
        <taxon>Eukaryota</taxon>
        <taxon>Sar</taxon>
        <taxon>Stramenopiles</taxon>
        <taxon>Oomycota</taxon>
        <taxon>Peronosporomycetes</taxon>
        <taxon>Peronosporales</taxon>
        <taxon>Peronosporaceae</taxon>
        <taxon>Bremia</taxon>
    </lineage>
</organism>
<feature type="domain" description="Guanylate cyclase" evidence="2">
    <location>
        <begin position="274"/>
        <end position="417"/>
    </location>
</feature>
<dbReference type="PANTHER" id="PTHR43081">
    <property type="entry name" value="ADENYLATE CYCLASE, TERMINAL-DIFFERENTIATION SPECIFIC-RELATED"/>
    <property type="match status" value="1"/>
</dbReference>
<evidence type="ECO:0000259" key="2">
    <source>
        <dbReference type="PROSITE" id="PS50125"/>
    </source>
</evidence>
<dbReference type="InterPro" id="IPR029787">
    <property type="entry name" value="Nucleotide_cyclase"/>
</dbReference>
<feature type="transmembrane region" description="Helical" evidence="1">
    <location>
        <begin position="134"/>
        <end position="154"/>
    </location>
</feature>
<dbReference type="PROSITE" id="PS50125">
    <property type="entry name" value="GUANYLATE_CYCLASE_2"/>
    <property type="match status" value="1"/>
</dbReference>
<dbReference type="Pfam" id="PF00211">
    <property type="entry name" value="Guanylate_cyc"/>
    <property type="match status" value="1"/>
</dbReference>
<keyword evidence="4" id="KW-1185">Reference proteome</keyword>
<sequence>MTSGLRAFNGFFPSSFHTSASAPEVEQIFIGPEHDQVEFRSILKLRIRHSGIVTAAIIVGDTALFGVAIWMFLLVYELSKLVALSMDRGDQHERAKIRLYAWSTHIVIILFLFAEITLAVIFSGYSIYAYHIQLSVYILQIMGFCYMIVAVLTLKIKGRDYESVHGHFVASPLYRRLKCIMLVYAIFVLQFFISSGVMYFAQGQIRQLSTFAKISYVVYYIRGFALSIVTGCSQICVVRCSRCFIPYEIQARYIHQRECSITSNGSDLSFVNPIFVYTDIESSSALWAIGNGRLMQESTQVHDDILRSLLAPYRGYEITTAGDSFQLAFHTIREATEYCLIAQLRLLNAKWPKGLHNLVPSTEKVRAGTKTIFKGLRVRMGIHDAVGSEGTLVRDVHVVTGKIIYTGASVVIAHEIGDLGEGGQILVTERIAKWLKKNSTQVAIKSVVELVREYAMPRLHTTLKIFQVVPKPLVARLQIFHSPQHIQDIESEESLLEIESQVHQMYILAKTPHQDRYDMNLY</sequence>
<reference evidence="3 4" key="1">
    <citation type="journal article" date="2021" name="Genome Biol.">
        <title>AFLAP: assembly-free linkage analysis pipeline using k-mers from genome sequencing data.</title>
        <authorList>
            <person name="Fletcher K."/>
            <person name="Zhang L."/>
            <person name="Gil J."/>
            <person name="Han R."/>
            <person name="Cavanaugh K."/>
            <person name="Michelmore R."/>
        </authorList>
    </citation>
    <scope>NUCLEOTIDE SEQUENCE [LARGE SCALE GENOMIC DNA]</scope>
    <source>
        <strain evidence="3 4">SF5</strain>
    </source>
</reference>
<evidence type="ECO:0000313" key="4">
    <source>
        <dbReference type="Proteomes" id="UP000294530"/>
    </source>
</evidence>
<evidence type="ECO:0000313" key="3">
    <source>
        <dbReference type="EMBL" id="TDH66674.1"/>
    </source>
</evidence>
<keyword evidence="1" id="KW-0472">Membrane</keyword>
<dbReference type="PANTHER" id="PTHR43081:SF1">
    <property type="entry name" value="ADENYLATE CYCLASE, TERMINAL-DIFFERENTIATION SPECIFIC"/>
    <property type="match status" value="1"/>
</dbReference>
<comment type="caution">
    <text evidence="3">The sequence shown here is derived from an EMBL/GenBank/DDBJ whole genome shotgun (WGS) entry which is preliminary data.</text>
</comment>
<dbReference type="EMBL" id="SHOA02000006">
    <property type="protein sequence ID" value="TDH66674.1"/>
    <property type="molecule type" value="Genomic_DNA"/>
</dbReference>
<keyword evidence="1" id="KW-1133">Transmembrane helix</keyword>
<dbReference type="GO" id="GO:0035556">
    <property type="term" value="P:intracellular signal transduction"/>
    <property type="evidence" value="ECO:0007669"/>
    <property type="project" value="InterPro"/>
</dbReference>